<accession>A0A1M6CTW6</accession>
<reference evidence="5" key="1">
    <citation type="submission" date="2016-11" db="EMBL/GenBank/DDBJ databases">
        <authorList>
            <person name="Varghese N."/>
            <person name="Submissions S."/>
        </authorList>
    </citation>
    <scope>NUCLEOTIDE SEQUENCE [LARGE SCALE GENOMIC DNA]</scope>
    <source>
        <strain evidence="5">DSM 16219</strain>
    </source>
</reference>
<organism evidence="4 5">
    <name type="scientific">Desulfatibacillum alkenivorans DSM 16219</name>
    <dbReference type="NCBI Taxonomy" id="1121393"/>
    <lineage>
        <taxon>Bacteria</taxon>
        <taxon>Pseudomonadati</taxon>
        <taxon>Thermodesulfobacteriota</taxon>
        <taxon>Desulfobacteria</taxon>
        <taxon>Desulfobacterales</taxon>
        <taxon>Desulfatibacillaceae</taxon>
        <taxon>Desulfatibacillum</taxon>
    </lineage>
</organism>
<keyword evidence="1 4" id="KW-0808">Transferase</keyword>
<proteinExistence type="predicted"/>
<dbReference type="InterPro" id="IPR008278">
    <property type="entry name" value="4-PPantetheinyl_Trfase_dom"/>
</dbReference>
<feature type="compositionally biased region" description="Basic and acidic residues" evidence="2">
    <location>
        <begin position="390"/>
        <end position="399"/>
    </location>
</feature>
<sequence>MGIGNDIVDLLAPEAGSKHLDQRYAGRAFTSRELDAIQNSPKPGPLFWAIWACKEAAYKALSQDCPGISSWPKKYDVELQTEGNKGEGRVKTPKGEVFVRVDFFEEFVHAVAATNRNDLDVVIFSVAESMPGDGKFCMHSHAKHGNEQDGAAGVFRKRHGSDGRCRGRVSLPISDVGCIEPAKPNKQLPSGLKSISVLAQEQRKAGLGNPACDLPNGSVGWVELRETQQADLDNPPDMHEPPQERLRGRVSLPNGRFLAPDEDHIHVGAHTPSPLTGEGRGGGDDKINPCLNESPMTPSSSRTRGPSVLPSFPCCAWECILMEPEDRLSVVGLEPAKPDKQLLSGLKSIGAFVHEKRNAGLLNPTYNRSREDVGWVEPRETQQADLDNPPDMHEPPQERLRGRVSLPNGRFLAPDEDHIHVGAHTPSPLTGEGWGGGGDEINPCLNESPMTPSSSRTRGPSVLFASGQGRSFNECDPPHPVLPPPGGKGRRPVGFGSNMLLRRELAPASYDDAAAENFEAEVTPVQEGKFRMHSHAKHGNENAATESSEEEGCAAQDGKSCMHSHAKHGNENPGGLFDPGGCETPSALVRRLALQHLSCFYGLDDSALRIVRKKRGGKLGPPLVQCGDADLPVSLSLSHDGPYLAWAFLINSDQRLCDTAQPD</sequence>
<feature type="domain" description="4'-phosphopantetheinyl transferase" evidence="3">
    <location>
        <begin position="2"/>
        <end position="84"/>
    </location>
</feature>
<evidence type="ECO:0000259" key="3">
    <source>
        <dbReference type="Pfam" id="PF01648"/>
    </source>
</evidence>
<evidence type="ECO:0000313" key="4">
    <source>
        <dbReference type="EMBL" id="SHI64224.1"/>
    </source>
</evidence>
<protein>
    <submittedName>
        <fullName evidence="4">4'-phosphopantetheinyl transferase superfamily protein</fullName>
    </submittedName>
</protein>
<dbReference type="GO" id="GO:0008897">
    <property type="term" value="F:holo-[acyl-carrier-protein] synthase activity"/>
    <property type="evidence" value="ECO:0007669"/>
    <property type="project" value="InterPro"/>
</dbReference>
<evidence type="ECO:0000256" key="2">
    <source>
        <dbReference type="SAM" id="MobiDB-lite"/>
    </source>
</evidence>
<dbReference type="Proteomes" id="UP000183994">
    <property type="component" value="Unassembled WGS sequence"/>
</dbReference>
<dbReference type="Pfam" id="PF01648">
    <property type="entry name" value="ACPS"/>
    <property type="match status" value="1"/>
</dbReference>
<feature type="region of interest" description="Disordered" evidence="2">
    <location>
        <begin position="380"/>
        <end position="399"/>
    </location>
</feature>
<dbReference type="InterPro" id="IPR037143">
    <property type="entry name" value="4-PPantetheinyl_Trfase_dom_sf"/>
</dbReference>
<evidence type="ECO:0000313" key="5">
    <source>
        <dbReference type="Proteomes" id="UP000183994"/>
    </source>
</evidence>
<dbReference type="GO" id="GO:0000287">
    <property type="term" value="F:magnesium ion binding"/>
    <property type="evidence" value="ECO:0007669"/>
    <property type="project" value="InterPro"/>
</dbReference>
<keyword evidence="5" id="KW-1185">Reference proteome</keyword>
<dbReference type="AlphaFoldDB" id="A0A1M6CTW6"/>
<dbReference type="OrthoDB" id="517356at2"/>
<dbReference type="SUPFAM" id="SSF56214">
    <property type="entry name" value="4'-phosphopantetheinyl transferase"/>
    <property type="match status" value="1"/>
</dbReference>
<name>A0A1M6CTW6_9BACT</name>
<gene>
    <name evidence="4" type="ORF">SAMN02745216_00320</name>
</gene>
<evidence type="ECO:0000256" key="1">
    <source>
        <dbReference type="ARBA" id="ARBA00022679"/>
    </source>
</evidence>
<dbReference type="STRING" id="1121393.SAMN02745216_00320"/>
<dbReference type="Gene3D" id="3.90.470.20">
    <property type="entry name" value="4'-phosphopantetheinyl transferase domain"/>
    <property type="match status" value="1"/>
</dbReference>
<dbReference type="EMBL" id="FQZU01000001">
    <property type="protein sequence ID" value="SHI64224.1"/>
    <property type="molecule type" value="Genomic_DNA"/>
</dbReference>